<protein>
    <submittedName>
        <fullName evidence="2">TIR domain-containing protein</fullName>
    </submittedName>
</protein>
<dbReference type="SUPFAM" id="SSF52206">
    <property type="entry name" value="Hypothetical protein MTH538"/>
    <property type="match status" value="1"/>
</dbReference>
<dbReference type="Gene3D" id="3.40.50.9200">
    <property type="entry name" value="Hypothetical protein MTH538"/>
    <property type="match status" value="1"/>
</dbReference>
<reference evidence="2" key="1">
    <citation type="submission" date="2021-08" db="EMBL/GenBank/DDBJ databases">
        <title>Comparative analyses of Brucepasteria parasyntrophica and Teretinema zuelzerae.</title>
        <authorList>
            <person name="Song Y."/>
            <person name="Brune A."/>
        </authorList>
    </citation>
    <scope>NUCLEOTIDE SEQUENCE</scope>
    <source>
        <strain evidence="2">DSM 1903</strain>
    </source>
</reference>
<sequence>MATKRRVFYSFHYDNDVFRVQQIRNMGAIDGDEPVSKNDWETVKKGGDKAIEKWIDENMDGKSCVVVLIGEDTYKRPWVKHEIVKAWNEKRGLVGIYIHNLKDPKTGTCYKGTNPFEQFTCNSGKKLSDYVECYNPKSTDAYNDIKENLADWIEKAIEDRK</sequence>
<evidence type="ECO:0000259" key="1">
    <source>
        <dbReference type="Pfam" id="PF08937"/>
    </source>
</evidence>
<comment type="caution">
    <text evidence="2">The sequence shown here is derived from an EMBL/GenBank/DDBJ whole genome shotgun (WGS) entry which is preliminary data.</text>
</comment>
<dbReference type="EMBL" id="JAINWA010000001">
    <property type="protein sequence ID" value="MCD1654443.1"/>
    <property type="molecule type" value="Genomic_DNA"/>
</dbReference>
<dbReference type="RefSeq" id="WP_230754684.1">
    <property type="nucleotide sequence ID" value="NZ_JAINWA010000001.1"/>
</dbReference>
<dbReference type="Pfam" id="PF08937">
    <property type="entry name" value="ThsB_TIR"/>
    <property type="match status" value="1"/>
</dbReference>
<evidence type="ECO:0000313" key="4">
    <source>
        <dbReference type="Proteomes" id="UP001198163"/>
    </source>
</evidence>
<name>A0AAE3EJ54_9SPIR</name>
<dbReference type="EMBL" id="JAINWA010000003">
    <property type="protein sequence ID" value="MCD1656204.1"/>
    <property type="molecule type" value="Genomic_DNA"/>
</dbReference>
<dbReference type="InterPro" id="IPR015032">
    <property type="entry name" value="ThsB__TIR-like_domain"/>
</dbReference>
<gene>
    <name evidence="2" type="ORF">K7J14_06960</name>
    <name evidence="3" type="ORF">K7J14_16035</name>
</gene>
<evidence type="ECO:0000313" key="2">
    <source>
        <dbReference type="EMBL" id="MCD1654443.1"/>
    </source>
</evidence>
<dbReference type="Proteomes" id="UP001198163">
    <property type="component" value="Unassembled WGS sequence"/>
</dbReference>
<dbReference type="InterPro" id="IPR036490">
    <property type="entry name" value="ThsB_TIR-like_sf"/>
</dbReference>
<feature type="domain" description="Thoeris protein ThsB TIR-like" evidence="1">
    <location>
        <begin position="8"/>
        <end position="103"/>
    </location>
</feature>
<accession>A0AAE3EJ54</accession>
<proteinExistence type="predicted"/>
<evidence type="ECO:0000313" key="3">
    <source>
        <dbReference type="EMBL" id="MCD1656204.1"/>
    </source>
</evidence>
<dbReference type="AlphaFoldDB" id="A0AAE3EJ54"/>
<organism evidence="2 4">
    <name type="scientific">Teretinema zuelzerae</name>
    <dbReference type="NCBI Taxonomy" id="156"/>
    <lineage>
        <taxon>Bacteria</taxon>
        <taxon>Pseudomonadati</taxon>
        <taxon>Spirochaetota</taxon>
        <taxon>Spirochaetia</taxon>
        <taxon>Spirochaetales</taxon>
        <taxon>Treponemataceae</taxon>
        <taxon>Teretinema</taxon>
    </lineage>
</organism>
<keyword evidence="4" id="KW-1185">Reference proteome</keyword>